<evidence type="ECO:0000256" key="4">
    <source>
        <dbReference type="SAM" id="MobiDB-lite"/>
    </source>
</evidence>
<comment type="similarity">
    <text evidence="2">Belongs to the LppX/LprAFG lipoprotein family.</text>
</comment>
<evidence type="ECO:0000256" key="5">
    <source>
        <dbReference type="SAM" id="SignalP"/>
    </source>
</evidence>
<dbReference type="AlphaFoldDB" id="A0A7Y9RYV8"/>
<gene>
    <name evidence="6" type="ORF">BJ980_000210</name>
</gene>
<feature type="compositionally biased region" description="Polar residues" evidence="4">
    <location>
        <begin position="264"/>
        <end position="274"/>
    </location>
</feature>
<reference evidence="6 7" key="1">
    <citation type="submission" date="2020-07" db="EMBL/GenBank/DDBJ databases">
        <title>Sequencing the genomes of 1000 actinobacteria strains.</title>
        <authorList>
            <person name="Klenk H.-P."/>
        </authorList>
    </citation>
    <scope>NUCLEOTIDE SEQUENCE [LARGE SCALE GENOMIC DNA]</scope>
    <source>
        <strain evidence="6 7">DSM 23819</strain>
    </source>
</reference>
<feature type="chain" id="PRO_5038646582" description="LppX_LprAFG lipoprotein" evidence="5">
    <location>
        <begin position="25"/>
        <end position="274"/>
    </location>
</feature>
<feature type="region of interest" description="Disordered" evidence="4">
    <location>
        <begin position="23"/>
        <end position="50"/>
    </location>
</feature>
<dbReference type="Pfam" id="PF07161">
    <property type="entry name" value="LppX_LprAFG"/>
    <property type="match status" value="1"/>
</dbReference>
<keyword evidence="5" id="KW-0732">Signal</keyword>
<name>A0A7Y9RYV8_9ACTN</name>
<keyword evidence="3" id="KW-0472">Membrane</keyword>
<keyword evidence="3" id="KW-1003">Cell membrane</keyword>
<feature type="compositionally biased region" description="Polar residues" evidence="4">
    <location>
        <begin position="31"/>
        <end position="43"/>
    </location>
</feature>
<accession>A0A7Y9RYV8</accession>
<feature type="signal peptide" evidence="5">
    <location>
        <begin position="1"/>
        <end position="24"/>
    </location>
</feature>
<comment type="subcellular location">
    <subcellularLocation>
        <location evidence="1">Cell envelope</location>
    </subcellularLocation>
</comment>
<dbReference type="Gene3D" id="2.50.20.20">
    <property type="match status" value="1"/>
</dbReference>
<dbReference type="GO" id="GO:0030313">
    <property type="term" value="C:cell envelope"/>
    <property type="evidence" value="ECO:0007669"/>
    <property type="project" value="UniProtKB-SubCell"/>
</dbReference>
<evidence type="ECO:0000256" key="2">
    <source>
        <dbReference type="ARBA" id="ARBA00009194"/>
    </source>
</evidence>
<feature type="region of interest" description="Disordered" evidence="4">
    <location>
        <begin position="252"/>
        <end position="274"/>
    </location>
</feature>
<dbReference type="Proteomes" id="UP000540656">
    <property type="component" value="Unassembled WGS sequence"/>
</dbReference>
<proteinExistence type="inferred from homology"/>
<evidence type="ECO:0000256" key="3">
    <source>
        <dbReference type="ARBA" id="ARBA00022475"/>
    </source>
</evidence>
<dbReference type="SUPFAM" id="SSF89392">
    <property type="entry name" value="Prokaryotic lipoproteins and lipoprotein localization factors"/>
    <property type="match status" value="1"/>
</dbReference>
<protein>
    <recommendedName>
        <fullName evidence="8">LppX_LprAFG lipoprotein</fullName>
    </recommendedName>
</protein>
<comment type="caution">
    <text evidence="6">The sequence shown here is derived from an EMBL/GenBank/DDBJ whole genome shotgun (WGS) entry which is preliminary data.</text>
</comment>
<evidence type="ECO:0008006" key="8">
    <source>
        <dbReference type="Google" id="ProtNLM"/>
    </source>
</evidence>
<evidence type="ECO:0000256" key="1">
    <source>
        <dbReference type="ARBA" id="ARBA00004196"/>
    </source>
</evidence>
<dbReference type="InterPro" id="IPR009830">
    <property type="entry name" value="LppX/LprAFG"/>
</dbReference>
<organism evidence="6 7">
    <name type="scientific">Nocardioides daedukensis</name>
    <dbReference type="NCBI Taxonomy" id="634462"/>
    <lineage>
        <taxon>Bacteria</taxon>
        <taxon>Bacillati</taxon>
        <taxon>Actinomycetota</taxon>
        <taxon>Actinomycetes</taxon>
        <taxon>Propionibacteriales</taxon>
        <taxon>Nocardioidaceae</taxon>
        <taxon>Nocardioides</taxon>
    </lineage>
</organism>
<dbReference type="EMBL" id="JACCAA010000001">
    <property type="protein sequence ID" value="NYG57287.1"/>
    <property type="molecule type" value="Genomic_DNA"/>
</dbReference>
<dbReference type="RefSeq" id="WP_179500586.1">
    <property type="nucleotide sequence ID" value="NZ_JACCAA010000001.1"/>
</dbReference>
<dbReference type="InterPro" id="IPR029046">
    <property type="entry name" value="LolA/LolB/LppX"/>
</dbReference>
<keyword evidence="7" id="KW-1185">Reference proteome</keyword>
<evidence type="ECO:0000313" key="6">
    <source>
        <dbReference type="EMBL" id="NYG57287.1"/>
    </source>
</evidence>
<sequence>MRLTRPLASAAVASSLVLAMSACGPDESDETSGQPVNRPSASSDVAPAGQKVDTREFATLIADAFGKDDTADMSMQLISNGYVTEAEGQIDYSAKTPRMAMTMSVPASGQGDMRTVVVDNTMYVALPTGGKEASEVYYELDLRDEDNPLVKQLGGLSSFDPKSSVEVFAQGLEEVLLVGNDSVEGVPTKHYVVTTSTEGLGDLGVEESGGELPPSVTYDVWLDDKGRLAKMESEFEGQGSMKLTMSNWGGKVDIAAPPADQVQPYPSESASPTP</sequence>
<dbReference type="PROSITE" id="PS51257">
    <property type="entry name" value="PROKAR_LIPOPROTEIN"/>
    <property type="match status" value="1"/>
</dbReference>
<evidence type="ECO:0000313" key="7">
    <source>
        <dbReference type="Proteomes" id="UP000540656"/>
    </source>
</evidence>